<evidence type="ECO:0000256" key="8">
    <source>
        <dbReference type="SAM" id="Phobius"/>
    </source>
</evidence>
<accession>A0A0L8MFC6</accession>
<evidence type="ECO:0000256" key="2">
    <source>
        <dbReference type="ARBA" id="ARBA00007935"/>
    </source>
</evidence>
<gene>
    <name evidence="9" type="ORF">ADK75_19800</name>
</gene>
<protein>
    <submittedName>
        <fullName evidence="9">Iron ABC transporter permease</fullName>
    </submittedName>
</protein>
<keyword evidence="5 8" id="KW-0812">Transmembrane</keyword>
<feature type="transmembrane region" description="Helical" evidence="8">
    <location>
        <begin position="300"/>
        <end position="322"/>
    </location>
</feature>
<dbReference type="CDD" id="cd06550">
    <property type="entry name" value="TM_ABC_iron-siderophores_like"/>
    <property type="match status" value="1"/>
</dbReference>
<feature type="transmembrane region" description="Helical" evidence="8">
    <location>
        <begin position="328"/>
        <end position="346"/>
    </location>
</feature>
<feature type="transmembrane region" description="Helical" evidence="8">
    <location>
        <begin position="114"/>
        <end position="135"/>
    </location>
</feature>
<dbReference type="PANTHER" id="PTHR30472">
    <property type="entry name" value="FERRIC ENTEROBACTIN TRANSPORT SYSTEM PERMEASE PROTEIN"/>
    <property type="match status" value="1"/>
</dbReference>
<evidence type="ECO:0000256" key="4">
    <source>
        <dbReference type="ARBA" id="ARBA00022475"/>
    </source>
</evidence>
<evidence type="ECO:0000256" key="7">
    <source>
        <dbReference type="ARBA" id="ARBA00023136"/>
    </source>
</evidence>
<keyword evidence="3" id="KW-0813">Transport</keyword>
<dbReference type="Proteomes" id="UP000037084">
    <property type="component" value="Unassembled WGS sequence"/>
</dbReference>
<comment type="similarity">
    <text evidence="2">Belongs to the binding-protein-dependent transport system permease family. FecCD subfamily.</text>
</comment>
<keyword evidence="7 8" id="KW-0472">Membrane</keyword>
<proteinExistence type="inferred from homology"/>
<dbReference type="Gene3D" id="1.10.3470.10">
    <property type="entry name" value="ABC transporter involved in vitamin B12 uptake, BtuC"/>
    <property type="match status" value="1"/>
</dbReference>
<feature type="transmembrane region" description="Helical" evidence="8">
    <location>
        <begin position="260"/>
        <end position="288"/>
    </location>
</feature>
<keyword evidence="6 8" id="KW-1133">Transmembrane helix</keyword>
<dbReference type="InterPro" id="IPR000522">
    <property type="entry name" value="ABC_transptr_permease_BtuC"/>
</dbReference>
<sequence>MVESPPEPERSAAPEAGAVAAVARPRHAVRAAGLLVSLAVLALIAVVSIAVGAKQMSLDEVWHGLFAYAGTPADVVVRDLRIPRTLLGLMVGLGLGLSGAVMQALTRNPLAEPGILGVNAGAAAAVVSAISFFGASSLSEFVWWAFLGAALVSVIVYVLGGSRSATPVRLALAGTAASAALVGYINAVQLMDTKALDKLRFWTVGSLASANMDTVRQVAPFLLVGAVLALALGRPLNAMAMGDDTARALGAHLTRTRVGAMIAITLLCGAATAACGPIVFIGLMVPHLVRAFTGPDMRWVLAYSAVLSPVLLLGADIVGRVVTRPAELQVGVVTALIGGPVFIYLVRRKRMAQL</sequence>
<evidence type="ECO:0000256" key="6">
    <source>
        <dbReference type="ARBA" id="ARBA00022989"/>
    </source>
</evidence>
<feature type="transmembrane region" description="Helical" evidence="8">
    <location>
        <begin position="82"/>
        <end position="102"/>
    </location>
</feature>
<dbReference type="AlphaFoldDB" id="A0A0L8MFC6"/>
<dbReference type="GO" id="GO:0033214">
    <property type="term" value="P:siderophore-iron import into cell"/>
    <property type="evidence" value="ECO:0007669"/>
    <property type="project" value="TreeGrafter"/>
</dbReference>
<dbReference type="InterPro" id="IPR037294">
    <property type="entry name" value="ABC_BtuC-like"/>
</dbReference>
<dbReference type="Pfam" id="PF01032">
    <property type="entry name" value="FecCD"/>
    <property type="match status" value="1"/>
</dbReference>
<name>A0A0L8MFC6_STRVG</name>
<feature type="transmembrane region" description="Helical" evidence="8">
    <location>
        <begin position="32"/>
        <end position="53"/>
    </location>
</feature>
<dbReference type="PATRIC" id="fig|1961.12.peg.4487"/>
<dbReference type="GO" id="GO:0005886">
    <property type="term" value="C:plasma membrane"/>
    <property type="evidence" value="ECO:0007669"/>
    <property type="project" value="UniProtKB-SubCell"/>
</dbReference>
<dbReference type="OrthoDB" id="9782305at2"/>
<organism evidence="9">
    <name type="scientific">Streptomyces virginiae</name>
    <name type="common">Streptomyces cinnamonensis</name>
    <dbReference type="NCBI Taxonomy" id="1961"/>
    <lineage>
        <taxon>Bacteria</taxon>
        <taxon>Bacillati</taxon>
        <taxon>Actinomycetota</taxon>
        <taxon>Actinomycetes</taxon>
        <taxon>Kitasatosporales</taxon>
        <taxon>Streptomycetaceae</taxon>
        <taxon>Streptomyces</taxon>
    </lineage>
</organism>
<feature type="transmembrane region" description="Helical" evidence="8">
    <location>
        <begin position="141"/>
        <end position="160"/>
    </location>
</feature>
<feature type="transmembrane region" description="Helical" evidence="8">
    <location>
        <begin position="221"/>
        <end position="240"/>
    </location>
</feature>
<reference evidence="9" key="1">
    <citation type="submission" date="2015-07" db="EMBL/GenBank/DDBJ databases">
        <title>MeaNS - Measles Nucleotide Surveillance Program.</title>
        <authorList>
            <person name="Tran T."/>
            <person name="Druce J."/>
        </authorList>
    </citation>
    <scope>NUCLEOTIDE SEQUENCE</scope>
    <source>
        <strain evidence="9">NRRL B-1447</strain>
    </source>
</reference>
<evidence type="ECO:0000256" key="1">
    <source>
        <dbReference type="ARBA" id="ARBA00004651"/>
    </source>
</evidence>
<comment type="subcellular location">
    <subcellularLocation>
        <location evidence="1">Cell membrane</location>
        <topology evidence="1">Multi-pass membrane protein</topology>
    </subcellularLocation>
</comment>
<dbReference type="SUPFAM" id="SSF81345">
    <property type="entry name" value="ABC transporter involved in vitamin B12 uptake, BtuC"/>
    <property type="match status" value="1"/>
</dbReference>
<evidence type="ECO:0000256" key="5">
    <source>
        <dbReference type="ARBA" id="ARBA00022692"/>
    </source>
</evidence>
<evidence type="ECO:0000313" key="9">
    <source>
        <dbReference type="EMBL" id="KOG49075.1"/>
    </source>
</evidence>
<keyword evidence="4" id="KW-1003">Cell membrane</keyword>
<evidence type="ECO:0000256" key="3">
    <source>
        <dbReference type="ARBA" id="ARBA00022448"/>
    </source>
</evidence>
<comment type="caution">
    <text evidence="9">The sequence shown here is derived from an EMBL/GenBank/DDBJ whole genome shotgun (WGS) entry which is preliminary data.</text>
</comment>
<dbReference type="PANTHER" id="PTHR30472:SF1">
    <property type="entry name" value="FE(3+) DICITRATE TRANSPORT SYSTEM PERMEASE PROTEIN FECC-RELATED"/>
    <property type="match status" value="1"/>
</dbReference>
<dbReference type="FunFam" id="1.10.3470.10:FF:000001">
    <property type="entry name" value="Vitamin B12 ABC transporter permease BtuC"/>
    <property type="match status" value="1"/>
</dbReference>
<dbReference type="GO" id="GO:0022857">
    <property type="term" value="F:transmembrane transporter activity"/>
    <property type="evidence" value="ECO:0007669"/>
    <property type="project" value="InterPro"/>
</dbReference>
<dbReference type="EMBL" id="LGUV01000267">
    <property type="protein sequence ID" value="KOG49075.1"/>
    <property type="molecule type" value="Genomic_DNA"/>
</dbReference>
<dbReference type="eggNOG" id="COG0609">
    <property type="taxonomic scope" value="Bacteria"/>
</dbReference>